<reference evidence="2" key="2">
    <citation type="submission" date="2025-09" db="UniProtKB">
        <authorList>
            <consortium name="Ensembl"/>
        </authorList>
    </citation>
    <scope>IDENTIFICATION</scope>
    <source>
        <strain evidence="2">Glennie</strain>
    </source>
</reference>
<dbReference type="CTD" id="83695"/>
<dbReference type="OMA" id="PKHHYGS"/>
<evidence type="ECO:0000313" key="3">
    <source>
        <dbReference type="Proteomes" id="UP000002279"/>
    </source>
</evidence>
<dbReference type="GO" id="GO:0005634">
    <property type="term" value="C:nucleus"/>
    <property type="evidence" value="ECO:0000318"/>
    <property type="project" value="GO_Central"/>
</dbReference>
<gene>
    <name evidence="2" type="primary">RHNO1</name>
</gene>
<dbReference type="Proteomes" id="UP000002279">
    <property type="component" value="Unplaced"/>
</dbReference>
<name>A0A6I8N6S6_ORNAN</name>
<dbReference type="FunCoup" id="A0A6I8N6S6">
    <property type="interactions" value="1439"/>
</dbReference>
<dbReference type="Bgee" id="ENSOANG00000045534">
    <property type="expression patterns" value="Expressed in testis and 7 other cell types or tissues"/>
</dbReference>
<sequence length="246" mass="27007">MPPGKKSRRPIPRAQLLFREAPLEGPKHPYGSPQPTDTRPRPVPTKPIDRKTATSWVIPQFEGSTGGRRPARQRPPRDPVGNSGRKPHPCKFLPLAFAGLQGPCREQAPTSPPAVKRPGRASQSPTRARVRAGRQPLVPMFSPQSCGHLSGREPASPGFAFLPPDIQTPEMPSGRGPEDPEPSPRPFGGLLSHSSPPEDSGPGPTLVLDTPEESYGLKVTWRKRRHLLAYLRERGRLSQSQFLVRK</sequence>
<reference evidence="2" key="1">
    <citation type="submission" date="2025-08" db="UniProtKB">
        <authorList>
            <consortium name="Ensembl"/>
        </authorList>
    </citation>
    <scope>IDENTIFICATION</scope>
    <source>
        <strain evidence="2">Glennie</strain>
    </source>
</reference>
<dbReference type="GO" id="GO:0071479">
    <property type="term" value="P:cellular response to ionizing radiation"/>
    <property type="evidence" value="ECO:0007669"/>
    <property type="project" value="InterPro"/>
</dbReference>
<dbReference type="GO" id="GO:0000077">
    <property type="term" value="P:DNA damage checkpoint signaling"/>
    <property type="evidence" value="ECO:0000318"/>
    <property type="project" value="GO_Central"/>
</dbReference>
<organism evidence="2 3">
    <name type="scientific">Ornithorhynchus anatinus</name>
    <name type="common">Duckbill platypus</name>
    <dbReference type="NCBI Taxonomy" id="9258"/>
    <lineage>
        <taxon>Eukaryota</taxon>
        <taxon>Metazoa</taxon>
        <taxon>Chordata</taxon>
        <taxon>Craniata</taxon>
        <taxon>Vertebrata</taxon>
        <taxon>Euteleostomi</taxon>
        <taxon>Mammalia</taxon>
        <taxon>Monotremata</taxon>
        <taxon>Ornithorhynchidae</taxon>
        <taxon>Ornithorhynchus</taxon>
    </lineage>
</organism>
<feature type="compositionally biased region" description="Basic residues" evidence="1">
    <location>
        <begin position="1"/>
        <end position="11"/>
    </location>
</feature>
<dbReference type="GeneTree" id="ENSGT00390000003219"/>
<dbReference type="GO" id="GO:0005694">
    <property type="term" value="C:chromosome"/>
    <property type="evidence" value="ECO:0000318"/>
    <property type="project" value="GO_Central"/>
</dbReference>
<dbReference type="GO" id="GO:0000725">
    <property type="term" value="P:recombinational repair"/>
    <property type="evidence" value="ECO:0000318"/>
    <property type="project" value="GO_Central"/>
</dbReference>
<feature type="region of interest" description="Disordered" evidence="1">
    <location>
        <begin position="1"/>
        <end position="212"/>
    </location>
</feature>
<protein>
    <submittedName>
        <fullName evidence="2">RAD9-HUS1-RAD1 interacting nuclear orphan 1</fullName>
    </submittedName>
</protein>
<dbReference type="OrthoDB" id="9942438at2759"/>
<dbReference type="GeneID" id="103169296"/>
<dbReference type="AlphaFoldDB" id="A0A6I8N6S6"/>
<proteinExistence type="predicted"/>
<dbReference type="Ensembl" id="ENSOANT00000051340.1">
    <property type="protein sequence ID" value="ENSOANP00000036612.1"/>
    <property type="gene ID" value="ENSOANG00000045534.1"/>
</dbReference>
<dbReference type="InterPro" id="IPR029293">
    <property type="entry name" value="RHNO1"/>
</dbReference>
<keyword evidence="3" id="KW-1185">Reference proteome</keyword>
<dbReference type="InParanoid" id="A0A6I8N6S6"/>
<evidence type="ECO:0000313" key="2">
    <source>
        <dbReference type="Ensembl" id="ENSOANP00000036612.1"/>
    </source>
</evidence>
<dbReference type="PANTHER" id="PTHR35541">
    <property type="entry name" value="RAD9, HUS1, RAD1-INTERACTING NUCLEAR ORPHAN PROTEIN 1"/>
    <property type="match status" value="1"/>
</dbReference>
<dbReference type="KEGG" id="oaa:103169296"/>
<evidence type="ECO:0000256" key="1">
    <source>
        <dbReference type="SAM" id="MobiDB-lite"/>
    </source>
</evidence>
<dbReference type="RefSeq" id="XP_028910046.1">
    <property type="nucleotide sequence ID" value="XM_029054213.1"/>
</dbReference>
<dbReference type="Pfam" id="PF15319">
    <property type="entry name" value="RHINO"/>
    <property type="match status" value="1"/>
</dbReference>
<accession>A0A6I8N6S6</accession>
<dbReference type="PANTHER" id="PTHR35541:SF1">
    <property type="entry name" value="RAD9, HUS1, RAD1-INTERACTING NUCLEAR ORPHAN PROTEIN 1"/>
    <property type="match status" value="1"/>
</dbReference>